<name>A0ACC3C5B7_PYRYE</name>
<reference evidence="1" key="1">
    <citation type="submission" date="2019-11" db="EMBL/GenBank/DDBJ databases">
        <title>Nori genome reveals adaptations in red seaweeds to the harsh intertidal environment.</title>
        <authorList>
            <person name="Wang D."/>
            <person name="Mao Y."/>
        </authorList>
    </citation>
    <scope>NUCLEOTIDE SEQUENCE</scope>
    <source>
        <tissue evidence="1">Gametophyte</tissue>
    </source>
</reference>
<evidence type="ECO:0000313" key="2">
    <source>
        <dbReference type="Proteomes" id="UP000798662"/>
    </source>
</evidence>
<evidence type="ECO:0000313" key="1">
    <source>
        <dbReference type="EMBL" id="KAK1865319.1"/>
    </source>
</evidence>
<comment type="caution">
    <text evidence="1">The sequence shown here is derived from an EMBL/GenBank/DDBJ whole genome shotgun (WGS) entry which is preliminary data.</text>
</comment>
<dbReference type="Proteomes" id="UP000798662">
    <property type="component" value="Chromosome 2"/>
</dbReference>
<protein>
    <submittedName>
        <fullName evidence="1">Uncharacterized protein</fullName>
    </submittedName>
</protein>
<dbReference type="EMBL" id="CM020619">
    <property type="protein sequence ID" value="KAK1865319.1"/>
    <property type="molecule type" value="Genomic_DNA"/>
</dbReference>
<organism evidence="1 2">
    <name type="scientific">Pyropia yezoensis</name>
    <name type="common">Susabi-nori</name>
    <name type="synonym">Porphyra yezoensis</name>
    <dbReference type="NCBI Taxonomy" id="2788"/>
    <lineage>
        <taxon>Eukaryota</taxon>
        <taxon>Rhodophyta</taxon>
        <taxon>Bangiophyceae</taxon>
        <taxon>Bangiales</taxon>
        <taxon>Bangiaceae</taxon>
        <taxon>Pyropia</taxon>
    </lineage>
</organism>
<proteinExistence type="predicted"/>
<keyword evidence="2" id="KW-1185">Reference proteome</keyword>
<sequence length="292" mass="27147">MATSGVCCSGTGVGDGGDSDHALHAWAGDLPGAPPPPAATGGGGPRPPAPAPPPTQWTGVVLIDCTAAAMDVWLTNGIATYHREGGVGGLVTTLPLAGVGGGAGGGACLPLAGALMGALDQPGKAYVVVDGEVGEGSGAAAAAAVAAAASGTALGNVDGAAARPVTLTWALPPDGGGVTAAWRLGRGTPDGGAAMAVALATRTRAVRAAALRAAAAAVAADTAATTTAGAAGAGAELALVTAVVAPASAAINAIKRRAAAVEAAAVGGDAGHDAVEVGMETGSEGRGALRGK</sequence>
<gene>
    <name evidence="1" type="ORF">I4F81_007852</name>
</gene>
<accession>A0ACC3C5B7</accession>